<reference evidence="1 2" key="2">
    <citation type="journal article" date="2014" name="J. Gen. Appl. Microbiol.">
        <title>The early diverging ascomycetous budding yeast Saitoella complicata has three histone deacetylases belonging to the Clr6, Hos2, and Rpd3 lineages.</title>
        <authorList>
            <person name="Nishida H."/>
            <person name="Matsumoto T."/>
            <person name="Kondo S."/>
            <person name="Hamamoto M."/>
            <person name="Yoshikawa H."/>
        </authorList>
    </citation>
    <scope>NUCLEOTIDE SEQUENCE [LARGE SCALE GENOMIC DNA]</scope>
    <source>
        <strain evidence="1 2">NRRL Y-17804</strain>
    </source>
</reference>
<dbReference type="AlphaFoldDB" id="A0A0E9NR74"/>
<evidence type="ECO:0000313" key="1">
    <source>
        <dbReference type="EMBL" id="GAO52181.1"/>
    </source>
</evidence>
<proteinExistence type="predicted"/>
<gene>
    <name evidence="1" type="ORF">G7K_6264-t1</name>
</gene>
<comment type="caution">
    <text evidence="1">The sequence shown here is derived from an EMBL/GenBank/DDBJ whole genome shotgun (WGS) entry which is preliminary data.</text>
</comment>
<dbReference type="EMBL" id="BACD03000062">
    <property type="protein sequence ID" value="GAO52181.1"/>
    <property type="molecule type" value="Genomic_DNA"/>
</dbReference>
<dbReference type="Proteomes" id="UP000033140">
    <property type="component" value="Unassembled WGS sequence"/>
</dbReference>
<name>A0A0E9NR74_SAICN</name>
<protein>
    <submittedName>
        <fullName evidence="1">Uncharacterized protein</fullName>
    </submittedName>
</protein>
<evidence type="ECO:0000313" key="2">
    <source>
        <dbReference type="Proteomes" id="UP000033140"/>
    </source>
</evidence>
<accession>A0A0E9NR74</accession>
<keyword evidence="2" id="KW-1185">Reference proteome</keyword>
<organism evidence="1 2">
    <name type="scientific">Saitoella complicata (strain BCRC 22490 / CBS 7301 / JCM 7358 / NBRC 10748 / NRRL Y-17804)</name>
    <dbReference type="NCBI Taxonomy" id="698492"/>
    <lineage>
        <taxon>Eukaryota</taxon>
        <taxon>Fungi</taxon>
        <taxon>Dikarya</taxon>
        <taxon>Ascomycota</taxon>
        <taxon>Taphrinomycotina</taxon>
        <taxon>Taphrinomycotina incertae sedis</taxon>
        <taxon>Saitoella</taxon>
    </lineage>
</organism>
<sequence length="74" mass="8083">MGAAVVTWSRPLRYGWPWFGMPYGSDIEAAIKIMSHSTSDSEHAPGPAGRLRYAKRSHGTFMTSLVLPTALFTG</sequence>
<reference evidence="1 2" key="3">
    <citation type="journal article" date="2015" name="Genome Announc.">
        <title>Draft Genome Sequence of the Archiascomycetous Yeast Saitoella complicata.</title>
        <authorList>
            <person name="Yamauchi K."/>
            <person name="Kondo S."/>
            <person name="Hamamoto M."/>
            <person name="Takahashi Y."/>
            <person name="Ogura Y."/>
            <person name="Hayashi T."/>
            <person name="Nishida H."/>
        </authorList>
    </citation>
    <scope>NUCLEOTIDE SEQUENCE [LARGE SCALE GENOMIC DNA]</scope>
    <source>
        <strain evidence="1 2">NRRL Y-17804</strain>
    </source>
</reference>
<reference evidence="1 2" key="1">
    <citation type="journal article" date="2011" name="J. Gen. Appl. Microbiol.">
        <title>Draft genome sequencing of the enigmatic yeast Saitoella complicata.</title>
        <authorList>
            <person name="Nishida H."/>
            <person name="Hamamoto M."/>
            <person name="Sugiyama J."/>
        </authorList>
    </citation>
    <scope>NUCLEOTIDE SEQUENCE [LARGE SCALE GENOMIC DNA]</scope>
    <source>
        <strain evidence="1 2">NRRL Y-17804</strain>
    </source>
</reference>